<dbReference type="EMBL" id="KN831775">
    <property type="protein sequence ID" value="KIM43470.1"/>
    <property type="molecule type" value="Genomic_DNA"/>
</dbReference>
<dbReference type="GO" id="GO:0051213">
    <property type="term" value="F:dioxygenase activity"/>
    <property type="evidence" value="ECO:0007669"/>
    <property type="project" value="UniProtKB-KW"/>
</dbReference>
<evidence type="ECO:0000256" key="2">
    <source>
        <dbReference type="ARBA" id="ARBA00022723"/>
    </source>
</evidence>
<keyword evidence="3" id="KW-0223">Dioxygenase</keyword>
<evidence type="ECO:0000256" key="4">
    <source>
        <dbReference type="ARBA" id="ARBA00023002"/>
    </source>
</evidence>
<evidence type="ECO:0000256" key="3">
    <source>
        <dbReference type="ARBA" id="ARBA00022964"/>
    </source>
</evidence>
<name>A0A0C3C3I9_HEBCY</name>
<dbReference type="AlphaFoldDB" id="A0A0C3C3I9"/>
<dbReference type="GO" id="GO:0046872">
    <property type="term" value="F:metal ion binding"/>
    <property type="evidence" value="ECO:0007669"/>
    <property type="project" value="UniProtKB-KW"/>
</dbReference>
<comment type="cofactor">
    <cofactor evidence="1">
        <name>Fe(2+)</name>
        <dbReference type="ChEBI" id="CHEBI:29033"/>
    </cofactor>
</comment>
<gene>
    <name evidence="7" type="ORF">M413DRAFT_9523</name>
</gene>
<dbReference type="Gene3D" id="3.60.130.30">
    <property type="match status" value="1"/>
</dbReference>
<evidence type="ECO:0000259" key="6">
    <source>
        <dbReference type="Pfam" id="PF12851"/>
    </source>
</evidence>
<reference evidence="7 8" key="1">
    <citation type="submission" date="2014-04" db="EMBL/GenBank/DDBJ databases">
        <authorList>
            <consortium name="DOE Joint Genome Institute"/>
            <person name="Kuo A."/>
            <person name="Gay G."/>
            <person name="Dore J."/>
            <person name="Kohler A."/>
            <person name="Nagy L.G."/>
            <person name="Floudas D."/>
            <person name="Copeland A."/>
            <person name="Barry K.W."/>
            <person name="Cichocki N."/>
            <person name="Veneault-Fourrey C."/>
            <person name="LaButti K."/>
            <person name="Lindquist E.A."/>
            <person name="Lipzen A."/>
            <person name="Lundell T."/>
            <person name="Morin E."/>
            <person name="Murat C."/>
            <person name="Sun H."/>
            <person name="Tunlid A."/>
            <person name="Henrissat B."/>
            <person name="Grigoriev I.V."/>
            <person name="Hibbett D.S."/>
            <person name="Martin F."/>
            <person name="Nordberg H.P."/>
            <person name="Cantor M.N."/>
            <person name="Hua S.X."/>
        </authorList>
    </citation>
    <scope>NUCLEOTIDE SEQUENCE [LARGE SCALE GENOMIC DNA]</scope>
    <source>
        <strain evidence="8">h7</strain>
    </source>
</reference>
<keyword evidence="4" id="KW-0560">Oxidoreductase</keyword>
<dbReference type="Pfam" id="PF12851">
    <property type="entry name" value="Tet_JBP"/>
    <property type="match status" value="1"/>
</dbReference>
<dbReference type="Proteomes" id="UP000053424">
    <property type="component" value="Unassembled WGS sequence"/>
</dbReference>
<reference evidence="8" key="2">
    <citation type="submission" date="2015-01" db="EMBL/GenBank/DDBJ databases">
        <title>Evolutionary Origins and Diversification of the Mycorrhizal Mutualists.</title>
        <authorList>
            <consortium name="DOE Joint Genome Institute"/>
            <consortium name="Mycorrhizal Genomics Consortium"/>
            <person name="Kohler A."/>
            <person name="Kuo A."/>
            <person name="Nagy L.G."/>
            <person name="Floudas D."/>
            <person name="Copeland A."/>
            <person name="Barry K.W."/>
            <person name="Cichocki N."/>
            <person name="Veneault-Fourrey C."/>
            <person name="LaButti K."/>
            <person name="Lindquist E.A."/>
            <person name="Lipzen A."/>
            <person name="Lundell T."/>
            <person name="Morin E."/>
            <person name="Murat C."/>
            <person name="Riley R."/>
            <person name="Ohm R."/>
            <person name="Sun H."/>
            <person name="Tunlid A."/>
            <person name="Henrissat B."/>
            <person name="Grigoriev I.V."/>
            <person name="Hibbett D.S."/>
            <person name="Martin F."/>
        </authorList>
    </citation>
    <scope>NUCLEOTIDE SEQUENCE [LARGE SCALE GENOMIC DNA]</scope>
    <source>
        <strain evidence="8">h7</strain>
    </source>
</reference>
<organism evidence="7 8">
    <name type="scientific">Hebeloma cylindrosporum</name>
    <dbReference type="NCBI Taxonomy" id="76867"/>
    <lineage>
        <taxon>Eukaryota</taxon>
        <taxon>Fungi</taxon>
        <taxon>Dikarya</taxon>
        <taxon>Basidiomycota</taxon>
        <taxon>Agaricomycotina</taxon>
        <taxon>Agaricomycetes</taxon>
        <taxon>Agaricomycetidae</taxon>
        <taxon>Agaricales</taxon>
        <taxon>Agaricineae</taxon>
        <taxon>Hymenogastraceae</taxon>
        <taxon>Hebeloma</taxon>
    </lineage>
</organism>
<accession>A0A0C3C3I9</accession>
<evidence type="ECO:0000256" key="1">
    <source>
        <dbReference type="ARBA" id="ARBA00001954"/>
    </source>
</evidence>
<evidence type="ECO:0000313" key="7">
    <source>
        <dbReference type="EMBL" id="KIM43470.1"/>
    </source>
</evidence>
<evidence type="ECO:0000313" key="8">
    <source>
        <dbReference type="Proteomes" id="UP000053424"/>
    </source>
</evidence>
<dbReference type="InterPro" id="IPR024779">
    <property type="entry name" value="2OGFeDO_JBP1/TET_oxygenase_dom"/>
</dbReference>
<keyword evidence="2" id="KW-0479">Metal-binding</keyword>
<sequence>MEPFNASLPMWKLTDRMAMYMNKRFQAIIQKQEIAIPFPREWSIPLLMDCNLAVDVVARAFGNRVSTGWDAHDYVGQLSPRNTGQNPAVEANLRKEFPPIHEKLREYNTPLLVTDKNGNALTWYLPGAVSRSRQDLMWSALKLLEPELKVKHTDQWRTAAENYRDPRESELKPGTVSMSPAWFEQGHDTEKYALKVSRPLVAEDSAAGRWLGAMMESSALIGGILSLVHPDLYHAGRDLILHLDQNPGSVDRPDRLRDILLAWTAPFQGLSVISNRVTPAHRDINAARESMDVLVALGKYRNGTLNLPGIGVALQYNPGTVAVLAARLLLHSAECDGERACVAYYMREKVQQRLGIAQPGWFCPEKID</sequence>
<evidence type="ECO:0000256" key="5">
    <source>
        <dbReference type="ARBA" id="ARBA00023004"/>
    </source>
</evidence>
<keyword evidence="8" id="KW-1185">Reference proteome</keyword>
<dbReference type="STRING" id="686832.A0A0C3C3I9"/>
<proteinExistence type="predicted"/>
<protein>
    <recommendedName>
        <fullName evidence="6">2OGFeDO JBP1/TET oxygenase domain-containing protein</fullName>
    </recommendedName>
</protein>
<dbReference type="OrthoDB" id="3200752at2759"/>
<dbReference type="HOGENOM" id="CLU_039070_4_2_1"/>
<keyword evidence="5" id="KW-0408">Iron</keyword>
<feature type="domain" description="2OGFeDO JBP1/TET oxygenase" evidence="6">
    <location>
        <begin position="209"/>
        <end position="348"/>
    </location>
</feature>